<sequence length="161" mass="18135">MDIYQFLTEHEIDYERHDHPPVYTCEDVNQLVPELPGAKTKNLFVRDQKGKRHFLVSVPDEKSVDLKALAPLLGVDKLSFGSPKRLKKYLDLEPGAVTILAALNDTANAVQVVIDEDLWQADALLYHPLVNTSTVLIAREQVERFLAATGHTPRILKIPSR</sequence>
<dbReference type="Gene3D" id="3.90.960.10">
    <property type="entry name" value="YbaK/aminoacyl-tRNA synthetase-associated domain"/>
    <property type="match status" value="1"/>
</dbReference>
<evidence type="ECO:0000313" key="3">
    <source>
        <dbReference type="EMBL" id="MBD3324339.1"/>
    </source>
</evidence>
<proteinExistence type="inferred from homology"/>
<dbReference type="SUPFAM" id="SSF55826">
    <property type="entry name" value="YbaK/ProRS associated domain"/>
    <property type="match status" value="1"/>
</dbReference>
<organism evidence="3 4">
    <name type="scientific">candidate division KSB3 bacterium</name>
    <dbReference type="NCBI Taxonomy" id="2044937"/>
    <lineage>
        <taxon>Bacteria</taxon>
        <taxon>candidate division KSB3</taxon>
    </lineage>
</organism>
<feature type="domain" description="YbaK/aminoacyl-tRNA synthetase-associated" evidence="2">
    <location>
        <begin position="19"/>
        <end position="145"/>
    </location>
</feature>
<dbReference type="Proteomes" id="UP000649604">
    <property type="component" value="Unassembled WGS sequence"/>
</dbReference>
<dbReference type="PANTHER" id="PTHR31423:SF3">
    <property type="entry name" value="PROLYL-TRNA SYNTHETASE ASSOCIATED DOMAIN-CONTAINING PROTEIN 1-RELATED"/>
    <property type="match status" value="1"/>
</dbReference>
<accession>A0A9D5JU86</accession>
<dbReference type="PANTHER" id="PTHR31423">
    <property type="entry name" value="YBAK DOMAIN-CONTAINING PROTEIN"/>
    <property type="match status" value="1"/>
</dbReference>
<comment type="similarity">
    <text evidence="1">Belongs to the PRORSD1 family.</text>
</comment>
<dbReference type="EMBL" id="WJJP01000220">
    <property type="protein sequence ID" value="MBD3324339.1"/>
    <property type="molecule type" value="Genomic_DNA"/>
</dbReference>
<evidence type="ECO:0000256" key="1">
    <source>
        <dbReference type="ARBA" id="ARBA00010201"/>
    </source>
</evidence>
<dbReference type="InterPro" id="IPR040285">
    <property type="entry name" value="ProX/PRXD1"/>
</dbReference>
<comment type="caution">
    <text evidence="3">The sequence shown here is derived from an EMBL/GenBank/DDBJ whole genome shotgun (WGS) entry which is preliminary data.</text>
</comment>
<dbReference type="AlphaFoldDB" id="A0A9D5JU86"/>
<evidence type="ECO:0000313" key="4">
    <source>
        <dbReference type="Proteomes" id="UP000649604"/>
    </source>
</evidence>
<dbReference type="Pfam" id="PF04073">
    <property type="entry name" value="tRNA_edit"/>
    <property type="match status" value="1"/>
</dbReference>
<gene>
    <name evidence="3" type="ORF">GF339_07120</name>
</gene>
<reference evidence="3" key="1">
    <citation type="submission" date="2019-11" db="EMBL/GenBank/DDBJ databases">
        <title>Microbial mats filling the niche in hypersaline microbial mats.</title>
        <authorList>
            <person name="Wong H.L."/>
            <person name="Macleod F.I."/>
            <person name="White R.A. III"/>
            <person name="Burns B.P."/>
        </authorList>
    </citation>
    <scope>NUCLEOTIDE SEQUENCE</scope>
    <source>
        <strain evidence="3">Rbin_158</strain>
    </source>
</reference>
<dbReference type="InterPro" id="IPR036754">
    <property type="entry name" value="YbaK/aa-tRNA-synt-asso_dom_sf"/>
</dbReference>
<name>A0A9D5JU86_9BACT</name>
<dbReference type="FunFam" id="3.90.960.10:FF:000005">
    <property type="entry name" value="Putative prolyl-tRNA synthetase"/>
    <property type="match status" value="1"/>
</dbReference>
<evidence type="ECO:0000259" key="2">
    <source>
        <dbReference type="Pfam" id="PF04073"/>
    </source>
</evidence>
<dbReference type="GO" id="GO:0002161">
    <property type="term" value="F:aminoacyl-tRNA deacylase activity"/>
    <property type="evidence" value="ECO:0007669"/>
    <property type="project" value="InterPro"/>
</dbReference>
<dbReference type="CDD" id="cd04335">
    <property type="entry name" value="PrdX_deacylase"/>
    <property type="match status" value="1"/>
</dbReference>
<protein>
    <submittedName>
        <fullName evidence="3">Prolyl-tRNA synthetase associated domain-containing protein</fullName>
    </submittedName>
</protein>
<dbReference type="InterPro" id="IPR007214">
    <property type="entry name" value="YbaK/aa-tRNA-synth-assoc-dom"/>
</dbReference>